<dbReference type="SUPFAM" id="SSF46689">
    <property type="entry name" value="Homeodomain-like"/>
    <property type="match status" value="2"/>
</dbReference>
<dbReference type="PANTHER" id="PTHR46380">
    <property type="entry name" value="CYCLIN-D-BINDING MYB-LIKE TRANSCRIPTION FACTOR 1"/>
    <property type="match status" value="1"/>
</dbReference>
<keyword evidence="2" id="KW-0238">DNA-binding</keyword>
<dbReference type="InterPro" id="IPR009057">
    <property type="entry name" value="Homeodomain-like_sf"/>
</dbReference>
<dbReference type="PROSITE" id="PS51294">
    <property type="entry name" value="HTH_MYB"/>
    <property type="match status" value="1"/>
</dbReference>
<organism evidence="7 8">
    <name type="scientific">Funneliformis caledonium</name>
    <dbReference type="NCBI Taxonomy" id="1117310"/>
    <lineage>
        <taxon>Eukaryota</taxon>
        <taxon>Fungi</taxon>
        <taxon>Fungi incertae sedis</taxon>
        <taxon>Mucoromycota</taxon>
        <taxon>Glomeromycotina</taxon>
        <taxon>Glomeromycetes</taxon>
        <taxon>Glomerales</taxon>
        <taxon>Glomeraceae</taxon>
        <taxon>Funneliformis</taxon>
    </lineage>
</organism>
<evidence type="ECO:0000256" key="1">
    <source>
        <dbReference type="ARBA" id="ARBA00004123"/>
    </source>
</evidence>
<dbReference type="InterPro" id="IPR017930">
    <property type="entry name" value="Myb_dom"/>
</dbReference>
<dbReference type="GO" id="GO:0005634">
    <property type="term" value="C:nucleus"/>
    <property type="evidence" value="ECO:0007669"/>
    <property type="project" value="UniProtKB-SubCell"/>
</dbReference>
<evidence type="ECO:0000256" key="4">
    <source>
        <dbReference type="SAM" id="MobiDB-lite"/>
    </source>
</evidence>
<dbReference type="PANTHER" id="PTHR46380:SF2">
    <property type="entry name" value="CYCLIN-D-BINDING MYB-LIKE TRANSCRIPTION FACTOR 1"/>
    <property type="match status" value="1"/>
</dbReference>
<keyword evidence="8" id="KW-1185">Reference proteome</keyword>
<comment type="subcellular location">
    <subcellularLocation>
        <location evidence="1">Nucleus</location>
    </subcellularLocation>
</comment>
<dbReference type="Proteomes" id="UP000789570">
    <property type="component" value="Unassembled WGS sequence"/>
</dbReference>
<keyword evidence="3" id="KW-0539">Nucleus</keyword>
<feature type="non-terminal residue" evidence="7">
    <location>
        <position position="514"/>
    </location>
</feature>
<feature type="compositionally biased region" description="Acidic residues" evidence="4">
    <location>
        <begin position="342"/>
        <end position="354"/>
    </location>
</feature>
<dbReference type="Pfam" id="PF13921">
    <property type="entry name" value="Myb_DNA-bind_6"/>
    <property type="match status" value="1"/>
</dbReference>
<evidence type="ECO:0000259" key="6">
    <source>
        <dbReference type="PROSITE" id="PS51294"/>
    </source>
</evidence>
<proteinExistence type="predicted"/>
<feature type="region of interest" description="Disordered" evidence="4">
    <location>
        <begin position="326"/>
        <end position="374"/>
    </location>
</feature>
<evidence type="ECO:0000313" key="8">
    <source>
        <dbReference type="Proteomes" id="UP000789570"/>
    </source>
</evidence>
<feature type="compositionally biased region" description="Low complexity" evidence="4">
    <location>
        <begin position="396"/>
        <end position="420"/>
    </location>
</feature>
<evidence type="ECO:0000313" key="7">
    <source>
        <dbReference type="EMBL" id="CAG8525289.1"/>
    </source>
</evidence>
<protein>
    <submittedName>
        <fullName evidence="7">4454_t:CDS:1</fullName>
    </submittedName>
</protein>
<evidence type="ECO:0000259" key="5">
    <source>
        <dbReference type="PROSITE" id="PS50090"/>
    </source>
</evidence>
<dbReference type="AlphaFoldDB" id="A0A9N9ADI5"/>
<dbReference type="GO" id="GO:0003700">
    <property type="term" value="F:DNA-binding transcription factor activity"/>
    <property type="evidence" value="ECO:0007669"/>
    <property type="project" value="TreeGrafter"/>
</dbReference>
<evidence type="ECO:0000256" key="2">
    <source>
        <dbReference type="ARBA" id="ARBA00023125"/>
    </source>
</evidence>
<evidence type="ECO:0000256" key="3">
    <source>
        <dbReference type="ARBA" id="ARBA00023242"/>
    </source>
</evidence>
<dbReference type="GO" id="GO:0000976">
    <property type="term" value="F:transcription cis-regulatory region binding"/>
    <property type="evidence" value="ECO:0007669"/>
    <property type="project" value="TreeGrafter"/>
</dbReference>
<comment type="caution">
    <text evidence="7">The sequence shown here is derived from an EMBL/GenBank/DDBJ whole genome shotgun (WGS) entry which is preliminary data.</text>
</comment>
<feature type="domain" description="HTH myb-type" evidence="6">
    <location>
        <begin position="129"/>
        <end position="176"/>
    </location>
</feature>
<feature type="region of interest" description="Disordered" evidence="4">
    <location>
        <begin position="389"/>
        <end position="514"/>
    </location>
</feature>
<feature type="compositionally biased region" description="Acidic residues" evidence="4">
    <location>
        <begin position="464"/>
        <end position="485"/>
    </location>
</feature>
<dbReference type="InterPro" id="IPR001005">
    <property type="entry name" value="SANT/Myb"/>
</dbReference>
<gene>
    <name evidence="7" type="ORF">FCALED_LOCUS4906</name>
</gene>
<reference evidence="7" key="1">
    <citation type="submission" date="2021-06" db="EMBL/GenBank/DDBJ databases">
        <authorList>
            <person name="Kallberg Y."/>
            <person name="Tangrot J."/>
            <person name="Rosling A."/>
        </authorList>
    </citation>
    <scope>NUCLEOTIDE SEQUENCE</scope>
    <source>
        <strain evidence="7">UK204</strain>
    </source>
</reference>
<feature type="domain" description="Myb-like" evidence="5">
    <location>
        <begin position="175"/>
        <end position="238"/>
    </location>
</feature>
<name>A0A9N9ADI5_9GLOM</name>
<feature type="domain" description="Myb-like" evidence="5">
    <location>
        <begin position="129"/>
        <end position="172"/>
    </location>
</feature>
<dbReference type="PROSITE" id="PS50090">
    <property type="entry name" value="MYB_LIKE"/>
    <property type="match status" value="2"/>
</dbReference>
<dbReference type="Gene3D" id="1.10.10.60">
    <property type="entry name" value="Homeodomain-like"/>
    <property type="match status" value="2"/>
</dbReference>
<dbReference type="CDD" id="cd00167">
    <property type="entry name" value="SANT"/>
    <property type="match status" value="2"/>
</dbReference>
<dbReference type="OrthoDB" id="39591at2759"/>
<accession>A0A9N9ADI5</accession>
<feature type="compositionally biased region" description="Polar residues" evidence="4">
    <location>
        <begin position="496"/>
        <end position="514"/>
    </location>
</feature>
<dbReference type="EMBL" id="CAJVPQ010000991">
    <property type="protein sequence ID" value="CAG8525289.1"/>
    <property type="molecule type" value="Genomic_DNA"/>
</dbReference>
<dbReference type="SMART" id="SM00717">
    <property type="entry name" value="SANT"/>
    <property type="match status" value="3"/>
</dbReference>
<dbReference type="InterPro" id="IPR051651">
    <property type="entry name" value="DMTF1_DNA-bind_reg"/>
</dbReference>
<sequence length="514" mass="59928">MSFGELRKTTKTNWLKDNRELLRNNNGQVQTDIRLSTKWLERSKCEDLGIKYRKGRFTKREKEMLQNTLQEYKRRHNLNDDQLQKLMHYRNDKEHSSFWAEIATPLGFRSLKSVAHHIQRNFHEFNHNGSWSKEEDEQLKQLIQLYGRDWTTIGEQLKRMPEGCKERYVVCLQHQDKHNKGKWTKEEEEQLTKVVVNITKECDANISLDWGIPWQLVAEAMENKRTALSCRSKWVRDLRLKYEIGEDRSARWTSYDSYMLCKKLEKLNETDEYLIEWDKLADEEWELWPRELLCEHWRHLKYTVNGFREKDFQEILYELLNRYNDNIPEKPNRPKSAPTINSEDDTISDFDENVDNNSLVTSDNTSSDYSDSEHMDIDVVNLPIKKIASKNKNKKNNQVNSTSGSSSSESESDSSSSDSSSDNEETGSENDNSVGKRVVPLQNMNTSIDSDSDGDTRKSSSESSSDDESSGNDSSEESSSDDEEELTRKEIFSVERTISNDMCSSNEVSEQSSD</sequence>